<dbReference type="GeneID" id="113739307"/>
<accession>A0A6P6X3Y0</accession>
<protein>
    <recommendedName>
        <fullName evidence="1">glutathione transferase</fullName>
        <ecNumber evidence="1">2.5.1.18</ecNumber>
    </recommendedName>
</protein>
<evidence type="ECO:0000259" key="6">
    <source>
        <dbReference type="PROSITE" id="PS50405"/>
    </source>
</evidence>
<dbReference type="PROSITE" id="PS50405">
    <property type="entry name" value="GST_CTER"/>
    <property type="match status" value="1"/>
</dbReference>
<name>A0A6P6X3Y0_COFAR</name>
<reference evidence="7" key="1">
    <citation type="journal article" date="2025" name="Foods">
        <title>Unveiling the Microbial Signatures of Arabica Coffee Cherries: Insights into Ripeness Specific Diversity, Functional Traits, and Implications for Quality and Safety.</title>
        <authorList>
            <consortium name="RefSeq"/>
            <person name="Tenea G.N."/>
            <person name="Cifuentes V."/>
            <person name="Reyes P."/>
            <person name="Cevallos-Vallejos M."/>
        </authorList>
    </citation>
    <scope>NUCLEOTIDE SEQUENCE [LARGE SCALE GENOMIC DNA]</scope>
</reference>
<dbReference type="GO" id="GO:0006749">
    <property type="term" value="P:glutathione metabolic process"/>
    <property type="evidence" value="ECO:0007669"/>
    <property type="project" value="InterPro"/>
</dbReference>
<evidence type="ECO:0000256" key="3">
    <source>
        <dbReference type="ARBA" id="ARBA00047960"/>
    </source>
</evidence>
<dbReference type="SFLD" id="SFLDG01152">
    <property type="entry name" value="Main.3:_Omega-_and_Tau-like"/>
    <property type="match status" value="1"/>
</dbReference>
<dbReference type="PROSITE" id="PS50404">
    <property type="entry name" value="GST_NTER"/>
    <property type="match status" value="1"/>
</dbReference>
<comment type="catalytic activity">
    <reaction evidence="3">
        <text>RX + glutathione = an S-substituted glutathione + a halide anion + H(+)</text>
        <dbReference type="Rhea" id="RHEA:16437"/>
        <dbReference type="ChEBI" id="CHEBI:15378"/>
        <dbReference type="ChEBI" id="CHEBI:16042"/>
        <dbReference type="ChEBI" id="CHEBI:17792"/>
        <dbReference type="ChEBI" id="CHEBI:57925"/>
        <dbReference type="ChEBI" id="CHEBI:90779"/>
        <dbReference type="EC" id="2.5.1.18"/>
    </reaction>
</comment>
<evidence type="ECO:0000313" key="8">
    <source>
        <dbReference type="RefSeq" id="XP_027122335.1"/>
    </source>
</evidence>
<dbReference type="InterPro" id="IPR045074">
    <property type="entry name" value="GST_C_Tau"/>
</dbReference>
<reference evidence="8" key="2">
    <citation type="submission" date="2025-08" db="UniProtKB">
        <authorList>
            <consortium name="RefSeq"/>
        </authorList>
    </citation>
    <scope>IDENTIFICATION</scope>
    <source>
        <tissue evidence="8">Leaves</tissue>
    </source>
</reference>
<dbReference type="PANTHER" id="PTHR11260:SF711">
    <property type="entry name" value="GLUTATHIONE S-TRANSFERASE U9"/>
    <property type="match status" value="1"/>
</dbReference>
<dbReference type="EC" id="2.5.1.18" evidence="1"/>
<dbReference type="InterPro" id="IPR040079">
    <property type="entry name" value="Glutathione_S-Trfase"/>
</dbReference>
<evidence type="ECO:0000256" key="4">
    <source>
        <dbReference type="SAM" id="MobiDB-lite"/>
    </source>
</evidence>
<dbReference type="SFLD" id="SFLDS00019">
    <property type="entry name" value="Glutathione_Transferase_(cytos"/>
    <property type="match status" value="1"/>
</dbReference>
<dbReference type="PANTHER" id="PTHR11260">
    <property type="entry name" value="GLUTATHIONE S-TRANSFERASE, GST, SUPERFAMILY, GST DOMAIN CONTAINING"/>
    <property type="match status" value="1"/>
</dbReference>
<evidence type="ECO:0000256" key="1">
    <source>
        <dbReference type="ARBA" id="ARBA00012452"/>
    </source>
</evidence>
<evidence type="ECO:0000256" key="2">
    <source>
        <dbReference type="ARBA" id="ARBA00022679"/>
    </source>
</evidence>
<dbReference type="AlphaFoldDB" id="A0A6P6X3Y0"/>
<dbReference type="RefSeq" id="XP_027122335.1">
    <property type="nucleotide sequence ID" value="XM_027266534.1"/>
</dbReference>
<dbReference type="InterPro" id="IPR045073">
    <property type="entry name" value="Omega/Tau-like"/>
</dbReference>
<dbReference type="InterPro" id="IPR036282">
    <property type="entry name" value="Glutathione-S-Trfase_C_sf"/>
</dbReference>
<dbReference type="InterPro" id="IPR036249">
    <property type="entry name" value="Thioredoxin-like_sf"/>
</dbReference>
<dbReference type="CDD" id="cd03185">
    <property type="entry name" value="GST_C_Tau"/>
    <property type="match status" value="1"/>
</dbReference>
<feature type="region of interest" description="Disordered" evidence="4">
    <location>
        <begin position="233"/>
        <end position="252"/>
    </location>
</feature>
<dbReference type="Gene3D" id="1.20.1050.10">
    <property type="match status" value="1"/>
</dbReference>
<sequence>MCEESKVVVHGTWASAFTKRVELALKIKGIPFEYVEENLRNKSPLLLKYNPVHKKVPVLVHNGKPICESVIILEYIDETWPSGTKLLPQEPYQRAKFRFWAAYIEQLLDSVAKLFNTEKAAQGKALEEVHEKLRILEDGVKEFYFVEKSPDHVHAEKLGMLDIMMVGHLVAFKAQEEVLGVKIIDPEKNPFIASWIQALIQLPMVKETLPPHDNMVGLLQFVKQTGIKLMDKSRGHDRGLEGKLQSSTQGTM</sequence>
<organism evidence="7 8">
    <name type="scientific">Coffea arabica</name>
    <name type="common">Arabian coffee</name>
    <dbReference type="NCBI Taxonomy" id="13443"/>
    <lineage>
        <taxon>Eukaryota</taxon>
        <taxon>Viridiplantae</taxon>
        <taxon>Streptophyta</taxon>
        <taxon>Embryophyta</taxon>
        <taxon>Tracheophyta</taxon>
        <taxon>Spermatophyta</taxon>
        <taxon>Magnoliopsida</taxon>
        <taxon>eudicotyledons</taxon>
        <taxon>Gunneridae</taxon>
        <taxon>Pentapetalae</taxon>
        <taxon>asterids</taxon>
        <taxon>lamiids</taxon>
        <taxon>Gentianales</taxon>
        <taxon>Rubiaceae</taxon>
        <taxon>Ixoroideae</taxon>
        <taxon>Gardenieae complex</taxon>
        <taxon>Bertiereae - Coffeeae clade</taxon>
        <taxon>Coffeeae</taxon>
        <taxon>Coffea</taxon>
    </lineage>
</organism>
<keyword evidence="7" id="KW-1185">Reference proteome</keyword>
<keyword evidence="2" id="KW-0808">Transferase</keyword>
<dbReference type="GO" id="GO:0005737">
    <property type="term" value="C:cytoplasm"/>
    <property type="evidence" value="ECO:0007669"/>
    <property type="project" value="TreeGrafter"/>
</dbReference>
<gene>
    <name evidence="8" type="primary">LOC113739307</name>
</gene>
<dbReference type="InterPro" id="IPR004045">
    <property type="entry name" value="Glutathione_S-Trfase_N"/>
</dbReference>
<dbReference type="Gene3D" id="3.40.30.10">
    <property type="entry name" value="Glutaredoxin"/>
    <property type="match status" value="1"/>
</dbReference>
<dbReference type="CDD" id="cd03058">
    <property type="entry name" value="GST_N_Tau"/>
    <property type="match status" value="1"/>
</dbReference>
<dbReference type="Pfam" id="PF02798">
    <property type="entry name" value="GST_N"/>
    <property type="match status" value="1"/>
</dbReference>
<evidence type="ECO:0000259" key="5">
    <source>
        <dbReference type="PROSITE" id="PS50404"/>
    </source>
</evidence>
<evidence type="ECO:0000313" key="7">
    <source>
        <dbReference type="Proteomes" id="UP001652660"/>
    </source>
</evidence>
<feature type="domain" description="GST N-terminal" evidence="5">
    <location>
        <begin position="5"/>
        <end position="84"/>
    </location>
</feature>
<proteinExistence type="predicted"/>
<dbReference type="GO" id="GO:0004364">
    <property type="term" value="F:glutathione transferase activity"/>
    <property type="evidence" value="ECO:0007669"/>
    <property type="project" value="UniProtKB-EC"/>
</dbReference>
<dbReference type="FunFam" id="3.40.30.10:FF:000197">
    <property type="entry name" value="Glutathione S-transferase U10"/>
    <property type="match status" value="1"/>
</dbReference>
<feature type="domain" description="GST C-terminal" evidence="6">
    <location>
        <begin position="90"/>
        <end position="225"/>
    </location>
</feature>
<dbReference type="SFLD" id="SFLDG00358">
    <property type="entry name" value="Main_(cytGST)"/>
    <property type="match status" value="1"/>
</dbReference>
<dbReference type="InterPro" id="IPR010987">
    <property type="entry name" value="Glutathione-S-Trfase_C-like"/>
</dbReference>
<dbReference type="SUPFAM" id="SSF47616">
    <property type="entry name" value="GST C-terminal domain-like"/>
    <property type="match status" value="1"/>
</dbReference>
<dbReference type="OrthoDB" id="4951845at2759"/>
<dbReference type="SUPFAM" id="SSF52833">
    <property type="entry name" value="Thioredoxin-like"/>
    <property type="match status" value="1"/>
</dbReference>
<dbReference type="Proteomes" id="UP001652660">
    <property type="component" value="Chromosome 4c"/>
</dbReference>